<dbReference type="InterPro" id="IPR039498">
    <property type="entry name" value="NTP_transf_5"/>
</dbReference>
<organism evidence="1 2">
    <name type="scientific">Runella rosea</name>
    <dbReference type="NCBI Taxonomy" id="2259595"/>
    <lineage>
        <taxon>Bacteria</taxon>
        <taxon>Pseudomonadati</taxon>
        <taxon>Bacteroidota</taxon>
        <taxon>Cytophagia</taxon>
        <taxon>Cytophagales</taxon>
        <taxon>Spirosomataceae</taxon>
        <taxon>Runella</taxon>
    </lineage>
</organism>
<gene>
    <name evidence="1" type="ORF">DR864_23745</name>
</gene>
<dbReference type="Proteomes" id="UP000251993">
    <property type="component" value="Chromosome"/>
</dbReference>
<dbReference type="Pfam" id="PF14907">
    <property type="entry name" value="NTP_transf_5"/>
    <property type="match status" value="1"/>
</dbReference>
<proteinExistence type="predicted"/>
<dbReference type="KEGG" id="run:DR864_23745"/>
<keyword evidence="2" id="KW-1185">Reference proteome</keyword>
<sequence>MTSSAPPFSPLQASFDNLSAELKLLIKCQTNEPVGAEELNAINWSLFVQLVKSHRIIGGLYPIIDENEWLPVGIKDRLKAIYDQNKLRMLTFTAELLHISKLFQKNGIASIPLKGPLLSYVYHGDFMQRVCHDIDLLLEPAQIEKAYSILYDEGYRMMEEIYTTPKQKEVYLANFHHYCLYHETKNIIIELHWRLLASQNILTFPNAELWKNAWVEKISGIDIQLLSKHDNFLYLCVHGGQHQWKRLFWLNDIVVVLQKEEAIFITEAYDLAKQRGIGNYVLQALQLASALYKIILPASIIDEITSKDSVSHLSKIALVHMNSLMSLDEQEPFSLKTLRGKVSRFWLHYTSSYYYGDLKNVVHEAKAYFINPAYWSVFAFPDKVFLLNYVAAPFLWGYHFFRKFKKSNL</sequence>
<evidence type="ECO:0008006" key="3">
    <source>
        <dbReference type="Google" id="ProtNLM"/>
    </source>
</evidence>
<dbReference type="OrthoDB" id="637487at2"/>
<dbReference type="AlphaFoldDB" id="A0A344TPG4"/>
<reference evidence="1 2" key="1">
    <citation type="submission" date="2018-07" db="EMBL/GenBank/DDBJ databases">
        <title>Genome sequencing of Runella.</title>
        <authorList>
            <person name="Baek M.-G."/>
            <person name="Yi H."/>
        </authorList>
    </citation>
    <scope>NUCLEOTIDE SEQUENCE [LARGE SCALE GENOMIC DNA]</scope>
    <source>
        <strain evidence="1 2">HYN0085</strain>
    </source>
</reference>
<protein>
    <recommendedName>
        <fullName evidence="3">Nucleotidyltransferase family protein</fullName>
    </recommendedName>
</protein>
<accession>A0A344TPG4</accession>
<evidence type="ECO:0000313" key="1">
    <source>
        <dbReference type="EMBL" id="AXE20535.1"/>
    </source>
</evidence>
<dbReference type="RefSeq" id="WP_114069298.1">
    <property type="nucleotide sequence ID" value="NZ_CP030850.1"/>
</dbReference>
<name>A0A344TPG4_9BACT</name>
<evidence type="ECO:0000313" key="2">
    <source>
        <dbReference type="Proteomes" id="UP000251993"/>
    </source>
</evidence>
<dbReference type="EMBL" id="CP030850">
    <property type="protein sequence ID" value="AXE20535.1"/>
    <property type="molecule type" value="Genomic_DNA"/>
</dbReference>